<protein>
    <recommendedName>
        <fullName evidence="8">SPX domain-containing protein</fullName>
    </recommendedName>
</protein>
<evidence type="ECO:0000256" key="1">
    <source>
        <dbReference type="ARBA" id="ARBA00004128"/>
    </source>
</evidence>
<keyword evidence="3 7" id="KW-0812">Transmembrane</keyword>
<feature type="compositionally biased region" description="Polar residues" evidence="6">
    <location>
        <begin position="201"/>
        <end position="210"/>
    </location>
</feature>
<name>A0A9P5H6W2_9HYPO</name>
<dbReference type="Proteomes" id="UP000722485">
    <property type="component" value="Unassembled WGS sequence"/>
</dbReference>
<dbReference type="PROSITE" id="PS51382">
    <property type="entry name" value="SPX"/>
    <property type="match status" value="1"/>
</dbReference>
<comment type="subcellular location">
    <subcellularLocation>
        <location evidence="1">Vacuole membrane</location>
        <topology evidence="1">Multi-pass membrane protein</topology>
    </subcellularLocation>
</comment>
<feature type="domain" description="SPX" evidence="8">
    <location>
        <begin position="1"/>
        <end position="163"/>
    </location>
</feature>
<feature type="region of interest" description="Disordered" evidence="6">
    <location>
        <begin position="196"/>
        <end position="247"/>
    </location>
</feature>
<dbReference type="PANTHER" id="PTHR46140:SF1">
    <property type="entry name" value="VACUOLAR TRANSPORTER CHAPERONE COMPLEX SUBUNIT 4-RELATED"/>
    <property type="match status" value="1"/>
</dbReference>
<dbReference type="CDD" id="cd14474">
    <property type="entry name" value="SPX_YDR089W"/>
    <property type="match status" value="1"/>
</dbReference>
<evidence type="ECO:0000256" key="7">
    <source>
        <dbReference type="SAM" id="Phobius"/>
    </source>
</evidence>
<comment type="caution">
    <text evidence="9">The sequence shown here is derived from an EMBL/GenBank/DDBJ whole genome shotgun (WGS) entry which is preliminary data.</text>
</comment>
<organism evidence="9 10">
    <name type="scientific">Cylindrodendrum hubeiense</name>
    <dbReference type="NCBI Taxonomy" id="595255"/>
    <lineage>
        <taxon>Eukaryota</taxon>
        <taxon>Fungi</taxon>
        <taxon>Dikarya</taxon>
        <taxon>Ascomycota</taxon>
        <taxon>Pezizomycotina</taxon>
        <taxon>Sordariomycetes</taxon>
        <taxon>Hypocreomycetidae</taxon>
        <taxon>Hypocreales</taxon>
        <taxon>Nectriaceae</taxon>
        <taxon>Cylindrodendrum</taxon>
    </lineage>
</organism>
<evidence type="ECO:0000256" key="5">
    <source>
        <dbReference type="ARBA" id="ARBA00023136"/>
    </source>
</evidence>
<feature type="transmembrane region" description="Helical" evidence="7">
    <location>
        <begin position="406"/>
        <end position="427"/>
    </location>
</feature>
<dbReference type="OrthoDB" id="5588846at2759"/>
<dbReference type="InterPro" id="IPR051572">
    <property type="entry name" value="VTC_Complex_Subunit"/>
</dbReference>
<reference evidence="9" key="1">
    <citation type="submission" date="2020-03" db="EMBL/GenBank/DDBJ databases">
        <title>Draft Genome Sequence of Cylindrodendrum hubeiense.</title>
        <authorList>
            <person name="Buettner E."/>
            <person name="Kellner H."/>
        </authorList>
    </citation>
    <scope>NUCLEOTIDE SEQUENCE</scope>
    <source>
        <strain evidence="9">IHI 201604</strain>
    </source>
</reference>
<evidence type="ECO:0000259" key="8">
    <source>
        <dbReference type="PROSITE" id="PS51382"/>
    </source>
</evidence>
<dbReference type="AlphaFoldDB" id="A0A9P5H6W2"/>
<dbReference type="InterPro" id="IPR004331">
    <property type="entry name" value="SPX_dom"/>
</dbReference>
<feature type="transmembrane region" description="Helical" evidence="7">
    <location>
        <begin position="370"/>
        <end position="394"/>
    </location>
</feature>
<keyword evidence="5 7" id="KW-0472">Membrane</keyword>
<keyword evidence="4 7" id="KW-1133">Transmembrane helix</keyword>
<feature type="transmembrane region" description="Helical" evidence="7">
    <location>
        <begin position="439"/>
        <end position="460"/>
    </location>
</feature>
<evidence type="ECO:0000256" key="2">
    <source>
        <dbReference type="ARBA" id="ARBA00022554"/>
    </source>
</evidence>
<evidence type="ECO:0000313" key="9">
    <source>
        <dbReference type="EMBL" id="KAF7547105.1"/>
    </source>
</evidence>
<dbReference type="PANTHER" id="PTHR46140">
    <property type="entry name" value="VACUOLAR TRANSPORTER CHAPERONE 1-RELATED"/>
    <property type="match status" value="1"/>
</dbReference>
<evidence type="ECO:0000256" key="4">
    <source>
        <dbReference type="ARBA" id="ARBA00022989"/>
    </source>
</evidence>
<evidence type="ECO:0000256" key="6">
    <source>
        <dbReference type="SAM" id="MobiDB-lite"/>
    </source>
</evidence>
<evidence type="ECO:0000256" key="3">
    <source>
        <dbReference type="ARBA" id="ARBA00022692"/>
    </source>
</evidence>
<sequence length="464" mass="52649">MKFGEHLERESVPEWSLHNLDYNSLKHEIKVHTTRDQAMAMTIPGHHDEALTRFEDGLYMELGHQHERLHMFVSSKADEISRRLEHLAKSIYRWIRKPLEEMTTDDAIKYQRRFAKYERELVRCGGDIQALSRFTNAQVVAFRKILKKYKKWTGSTTLTVRFNDNILSDPKSFTRRDFSPLQERYDEITCTLRASAPVLSEPSSPESIPQTLPDRASSRSYNYSASPDRGPASRPQPQFESLPPPQMPSQIKYWNEYDDGSECGGDEEYAIYINPEESMNFPGFDYLQGILKAPFDKAKGWLKLDRTEEERPLLTANQLPREYSATTFNSESDEEGGYASSDGFPSTGYATHYALPSVSQQLAARYRENVFLWGTIGCFIVSFILLAVAGILIFTGKHKLRAEVDAGVTVGVVASLFSACSALGMTIYRRDPLPLTYQLMVWVSFTASCLLNGMLLILVVGNAP</sequence>
<dbReference type="GO" id="GO:0005774">
    <property type="term" value="C:vacuolar membrane"/>
    <property type="evidence" value="ECO:0007669"/>
    <property type="project" value="UniProtKB-SubCell"/>
</dbReference>
<gene>
    <name evidence="9" type="ORF">G7Z17_g7947</name>
</gene>
<evidence type="ECO:0000313" key="10">
    <source>
        <dbReference type="Proteomes" id="UP000722485"/>
    </source>
</evidence>
<dbReference type="GO" id="GO:0006799">
    <property type="term" value="P:polyphosphate biosynthetic process"/>
    <property type="evidence" value="ECO:0007669"/>
    <property type="project" value="UniProtKB-ARBA"/>
</dbReference>
<keyword evidence="10" id="KW-1185">Reference proteome</keyword>
<keyword evidence="2" id="KW-0926">Vacuole</keyword>
<accession>A0A9P5H6W2</accession>
<dbReference type="Pfam" id="PF03105">
    <property type="entry name" value="SPX"/>
    <property type="match status" value="1"/>
</dbReference>
<proteinExistence type="predicted"/>
<dbReference type="EMBL" id="JAANBB010000188">
    <property type="protein sequence ID" value="KAF7547105.1"/>
    <property type="molecule type" value="Genomic_DNA"/>
</dbReference>